<organism evidence="2">
    <name type="scientific">Ixodes ricinus</name>
    <name type="common">Common tick</name>
    <name type="synonym">Acarus ricinus</name>
    <dbReference type="NCBI Taxonomy" id="34613"/>
    <lineage>
        <taxon>Eukaryota</taxon>
        <taxon>Metazoa</taxon>
        <taxon>Ecdysozoa</taxon>
        <taxon>Arthropoda</taxon>
        <taxon>Chelicerata</taxon>
        <taxon>Arachnida</taxon>
        <taxon>Acari</taxon>
        <taxon>Parasitiformes</taxon>
        <taxon>Ixodida</taxon>
        <taxon>Ixodoidea</taxon>
        <taxon>Ixodidae</taxon>
        <taxon>Ixodinae</taxon>
        <taxon>Ixodes</taxon>
    </lineage>
</organism>
<protein>
    <submittedName>
        <fullName evidence="2">Putative secreted protein</fullName>
    </submittedName>
</protein>
<name>A0A6B0UEQ8_IXORI</name>
<evidence type="ECO:0000256" key="1">
    <source>
        <dbReference type="SAM" id="SignalP"/>
    </source>
</evidence>
<feature type="chain" id="PRO_5025674651" evidence="1">
    <location>
        <begin position="18"/>
        <end position="99"/>
    </location>
</feature>
<accession>A0A6B0UEQ8</accession>
<dbReference type="EMBL" id="GIFC01005887">
    <property type="protein sequence ID" value="MXU87970.1"/>
    <property type="molecule type" value="Transcribed_RNA"/>
</dbReference>
<dbReference type="AlphaFoldDB" id="A0A6B0UEQ8"/>
<sequence>MLCAKLITVILSWFCNCKLFTVHVESLQHVISENGTRLAADYAWNALNAALLSCYLCHLCTREISRHYKLQRGKTRVFFLTEECWYSDKGVFDELICKQ</sequence>
<reference evidence="2" key="1">
    <citation type="submission" date="2019-12" db="EMBL/GenBank/DDBJ databases">
        <title>An insight into the sialome of adult female Ixodes ricinus ticks feeding for 6 days.</title>
        <authorList>
            <person name="Perner J."/>
            <person name="Ribeiro J.M.C."/>
        </authorList>
    </citation>
    <scope>NUCLEOTIDE SEQUENCE</scope>
    <source>
        <strain evidence="2">Semi-engorged</strain>
        <tissue evidence="2">Salivary glands</tissue>
    </source>
</reference>
<keyword evidence="1" id="KW-0732">Signal</keyword>
<proteinExistence type="predicted"/>
<evidence type="ECO:0000313" key="2">
    <source>
        <dbReference type="EMBL" id="MXU87970.1"/>
    </source>
</evidence>
<feature type="signal peptide" evidence="1">
    <location>
        <begin position="1"/>
        <end position="17"/>
    </location>
</feature>